<dbReference type="Gene3D" id="1.10.510.10">
    <property type="entry name" value="Transferase(Phosphotransferase) domain 1"/>
    <property type="match status" value="1"/>
</dbReference>
<accession>B6QK90</accession>
<keyword evidence="2" id="KW-1185">Reference proteome</keyword>
<evidence type="ECO:0000313" key="1">
    <source>
        <dbReference type="EMBL" id="EEA23584.1"/>
    </source>
</evidence>
<dbReference type="OrthoDB" id="1668230at2759"/>
<evidence type="ECO:0008006" key="3">
    <source>
        <dbReference type="Google" id="ProtNLM"/>
    </source>
</evidence>
<dbReference type="EMBL" id="DS995902">
    <property type="protein sequence ID" value="EEA23584.1"/>
    <property type="molecule type" value="Genomic_DNA"/>
</dbReference>
<gene>
    <name evidence="1" type="ORF">PMAA_101690</name>
</gene>
<dbReference type="Proteomes" id="UP000001294">
    <property type="component" value="Unassembled WGS sequence"/>
</dbReference>
<name>B6QK90_TALMQ</name>
<dbReference type="HOGENOM" id="CLU_000288_31_2_1"/>
<dbReference type="AlphaFoldDB" id="B6QK90"/>
<dbReference type="SUPFAM" id="SSF56112">
    <property type="entry name" value="Protein kinase-like (PK-like)"/>
    <property type="match status" value="1"/>
</dbReference>
<dbReference type="VEuPathDB" id="FungiDB:PMAA_101690"/>
<evidence type="ECO:0000313" key="2">
    <source>
        <dbReference type="Proteomes" id="UP000001294"/>
    </source>
</evidence>
<dbReference type="InterPro" id="IPR011009">
    <property type="entry name" value="Kinase-like_dom_sf"/>
</dbReference>
<dbReference type="PhylomeDB" id="B6QK90"/>
<protein>
    <recommendedName>
        <fullName evidence="3">Protein kinase domain-containing protein</fullName>
    </recommendedName>
</protein>
<reference evidence="2" key="1">
    <citation type="journal article" date="2015" name="Genome Announc.">
        <title>Genome sequence of the AIDS-associated pathogen Penicillium marneffei (ATCC18224) and its near taxonomic relative Talaromyces stipitatus (ATCC10500).</title>
        <authorList>
            <person name="Nierman W.C."/>
            <person name="Fedorova-Abrams N.D."/>
            <person name="Andrianopoulos A."/>
        </authorList>
    </citation>
    <scope>NUCLEOTIDE SEQUENCE [LARGE SCALE GENOMIC DNA]</scope>
    <source>
        <strain evidence="2">ATCC 18224 / CBS 334.59 / QM 7333</strain>
    </source>
</reference>
<proteinExistence type="predicted"/>
<organism evidence="1 2">
    <name type="scientific">Talaromyces marneffei (strain ATCC 18224 / CBS 334.59 / QM 7333)</name>
    <name type="common">Penicillium marneffei</name>
    <dbReference type="NCBI Taxonomy" id="441960"/>
    <lineage>
        <taxon>Eukaryota</taxon>
        <taxon>Fungi</taxon>
        <taxon>Dikarya</taxon>
        <taxon>Ascomycota</taxon>
        <taxon>Pezizomycotina</taxon>
        <taxon>Eurotiomycetes</taxon>
        <taxon>Eurotiomycetidae</taxon>
        <taxon>Eurotiales</taxon>
        <taxon>Trichocomaceae</taxon>
        <taxon>Talaromyces</taxon>
        <taxon>Talaromyces sect. Talaromyces</taxon>
    </lineage>
</organism>
<sequence length="246" mass="27957">MKPRDPTEVPIAESSPDFMPQRKLLMVGMSAKTYHIGNIVRKELHVLPDDPRIIKQNIEACRTKADVYRILGPNRLVATCLSISPSMDFIDLKCYQNGNLKQYVYRNRAHITETDQKRWAPQMIESIAYIYSKDQWHVDRALNVRISYFNASGFDCQPSLGLEAKPAVGMENGSHCLPRDIEADSTVRSDLSALGSSLYELLASQSPYKRLSDKDIELLYRKEDIPCAKGLLLGDTIKGCWKEDFQ</sequence>